<feature type="transmembrane region" description="Helical" evidence="6">
    <location>
        <begin position="57"/>
        <end position="76"/>
    </location>
</feature>
<comment type="caution">
    <text evidence="8">The sequence shown here is derived from an EMBL/GenBank/DDBJ whole genome shotgun (WGS) entry which is preliminary data.</text>
</comment>
<dbReference type="PANTHER" id="PTHR43478">
    <property type="entry name" value="NA+/H+ ANTIPORTER-RELATED"/>
    <property type="match status" value="1"/>
</dbReference>
<dbReference type="InterPro" id="IPR018461">
    <property type="entry name" value="Na/H_Antiport_NhaC-like_C"/>
</dbReference>
<gene>
    <name evidence="8" type="ORF">S01H4_21691</name>
</gene>
<sequence>IVEALSKKVKSAKSTQMYTWLMGIFIFFDDYTNTLIVGNTMRPLTDKWKISREKLAYIVDSTAAPMASLALISTWIGFEISLINQSLTAYGVEYDAYSLLLSSIPLRFYSIISLLFVFLIFTLKKDFGPMLTAEKRARAGKLLNENAVPLSDFEASGLNPSKFIKPKWFNGVIPIIVVIVVTFTGLYLSGKSALVVKGEPLAAKSFFGILFSGSAFRDLGSIISSADSFRVLLWASMMGALSAILLSFVQKILKLRESITAMVQGMKSMMMAILILVMAWSLGVVLVELKTADYLVSLLSSNLDIRLFPAIVFVFSGIIAFSTGTSWGTISIMFPLVIPITIGLMAGSPDLR</sequence>
<comment type="subcellular location">
    <subcellularLocation>
        <location evidence="1">Cell membrane</location>
        <topology evidence="1">Multi-pass membrane protein</topology>
    </subcellularLocation>
</comment>
<accession>X1BKV3</accession>
<feature type="non-terminal residue" evidence="8">
    <location>
        <position position="352"/>
    </location>
</feature>
<evidence type="ECO:0000256" key="2">
    <source>
        <dbReference type="ARBA" id="ARBA00022475"/>
    </source>
</evidence>
<evidence type="ECO:0000259" key="7">
    <source>
        <dbReference type="Pfam" id="PF03553"/>
    </source>
</evidence>
<proteinExistence type="predicted"/>
<evidence type="ECO:0000313" key="8">
    <source>
        <dbReference type="EMBL" id="GAG81822.1"/>
    </source>
</evidence>
<keyword evidence="2" id="KW-1003">Cell membrane</keyword>
<organism evidence="8">
    <name type="scientific">marine sediment metagenome</name>
    <dbReference type="NCBI Taxonomy" id="412755"/>
    <lineage>
        <taxon>unclassified sequences</taxon>
        <taxon>metagenomes</taxon>
        <taxon>ecological metagenomes</taxon>
    </lineage>
</organism>
<dbReference type="Pfam" id="PF03553">
    <property type="entry name" value="Na_H_antiporter"/>
    <property type="match status" value="1"/>
</dbReference>
<feature type="transmembrane region" description="Helical" evidence="6">
    <location>
        <begin position="269"/>
        <end position="291"/>
    </location>
</feature>
<feature type="transmembrane region" description="Helical" evidence="6">
    <location>
        <begin position="327"/>
        <end position="347"/>
    </location>
</feature>
<feature type="transmembrane region" description="Helical" evidence="6">
    <location>
        <begin position="17"/>
        <end position="36"/>
    </location>
</feature>
<evidence type="ECO:0000256" key="4">
    <source>
        <dbReference type="ARBA" id="ARBA00022989"/>
    </source>
</evidence>
<dbReference type="GO" id="GO:0005886">
    <property type="term" value="C:plasma membrane"/>
    <property type="evidence" value="ECO:0007669"/>
    <property type="project" value="UniProtKB-SubCell"/>
</dbReference>
<feature type="transmembrane region" description="Helical" evidence="6">
    <location>
        <begin position="231"/>
        <end position="249"/>
    </location>
</feature>
<evidence type="ECO:0000256" key="5">
    <source>
        <dbReference type="ARBA" id="ARBA00023136"/>
    </source>
</evidence>
<reference evidence="8" key="1">
    <citation type="journal article" date="2014" name="Front. Microbiol.">
        <title>High frequency of phylogenetically diverse reductive dehalogenase-homologous genes in deep subseafloor sedimentary metagenomes.</title>
        <authorList>
            <person name="Kawai M."/>
            <person name="Futagami T."/>
            <person name="Toyoda A."/>
            <person name="Takaki Y."/>
            <person name="Nishi S."/>
            <person name="Hori S."/>
            <person name="Arai W."/>
            <person name="Tsubouchi T."/>
            <person name="Morono Y."/>
            <person name="Uchiyama I."/>
            <person name="Ito T."/>
            <person name="Fujiyama A."/>
            <person name="Inagaki F."/>
            <person name="Takami H."/>
        </authorList>
    </citation>
    <scope>NUCLEOTIDE SEQUENCE</scope>
    <source>
        <strain evidence="8">Expedition CK06-06</strain>
    </source>
</reference>
<feature type="transmembrane region" description="Helical" evidence="6">
    <location>
        <begin position="168"/>
        <end position="189"/>
    </location>
</feature>
<evidence type="ECO:0000256" key="1">
    <source>
        <dbReference type="ARBA" id="ARBA00004651"/>
    </source>
</evidence>
<dbReference type="EMBL" id="BART01009853">
    <property type="protein sequence ID" value="GAG81822.1"/>
    <property type="molecule type" value="Genomic_DNA"/>
</dbReference>
<dbReference type="PANTHER" id="PTHR43478:SF1">
    <property type="entry name" value="NA+_H+ ANTIPORTER NHAC-LIKE C-TERMINAL DOMAIN-CONTAINING PROTEIN"/>
    <property type="match status" value="1"/>
</dbReference>
<keyword evidence="5 6" id="KW-0472">Membrane</keyword>
<evidence type="ECO:0000256" key="3">
    <source>
        <dbReference type="ARBA" id="ARBA00022692"/>
    </source>
</evidence>
<name>X1BKV3_9ZZZZ</name>
<feature type="transmembrane region" description="Helical" evidence="6">
    <location>
        <begin position="96"/>
        <end position="121"/>
    </location>
</feature>
<feature type="transmembrane region" description="Helical" evidence="6">
    <location>
        <begin position="303"/>
        <end position="321"/>
    </location>
</feature>
<feature type="non-terminal residue" evidence="8">
    <location>
        <position position="1"/>
    </location>
</feature>
<keyword evidence="4 6" id="KW-1133">Transmembrane helix</keyword>
<feature type="domain" description="Na+/H+ antiporter NhaC-like C-terminal" evidence="7">
    <location>
        <begin position="67"/>
        <end position="340"/>
    </location>
</feature>
<evidence type="ECO:0000256" key="6">
    <source>
        <dbReference type="SAM" id="Phobius"/>
    </source>
</evidence>
<keyword evidence="3 6" id="KW-0812">Transmembrane</keyword>
<protein>
    <recommendedName>
        <fullName evidence="7">Na+/H+ antiporter NhaC-like C-terminal domain-containing protein</fullName>
    </recommendedName>
</protein>
<dbReference type="AlphaFoldDB" id="X1BKV3"/>